<dbReference type="PANTHER" id="PTHR47994:SF5">
    <property type="entry name" value="F14D16.11-RELATED"/>
    <property type="match status" value="1"/>
</dbReference>
<dbReference type="Gene3D" id="1.10.10.60">
    <property type="entry name" value="Homeodomain-like"/>
    <property type="match status" value="2"/>
</dbReference>
<dbReference type="SMART" id="SM00717">
    <property type="entry name" value="SANT"/>
    <property type="match status" value="2"/>
</dbReference>
<comment type="subcellular location">
    <subcellularLocation>
        <location evidence="1">Nucleus</location>
    </subcellularLocation>
</comment>
<dbReference type="FunFam" id="1.10.10.60:FF:000121">
    <property type="entry name" value="Myb transcription factor"/>
    <property type="match status" value="1"/>
</dbReference>
<dbReference type="InterPro" id="IPR017930">
    <property type="entry name" value="Myb_dom"/>
</dbReference>
<dbReference type="InterPro" id="IPR015495">
    <property type="entry name" value="Myb_TF_plants"/>
</dbReference>
<dbReference type="InterPro" id="IPR001005">
    <property type="entry name" value="SANT/Myb"/>
</dbReference>
<evidence type="ECO:0000259" key="9">
    <source>
        <dbReference type="PROSITE" id="PS51294"/>
    </source>
</evidence>
<dbReference type="PROSITE" id="PS51294">
    <property type="entry name" value="HTH_MYB"/>
    <property type="match status" value="2"/>
</dbReference>
<organism evidence="10">
    <name type="scientific">Spirodela intermedia</name>
    <name type="common">Intermediate duckweed</name>
    <dbReference type="NCBI Taxonomy" id="51605"/>
    <lineage>
        <taxon>Eukaryota</taxon>
        <taxon>Viridiplantae</taxon>
        <taxon>Streptophyta</taxon>
        <taxon>Embryophyta</taxon>
        <taxon>Tracheophyta</taxon>
        <taxon>Spermatophyta</taxon>
        <taxon>Magnoliopsida</taxon>
        <taxon>Liliopsida</taxon>
        <taxon>Araceae</taxon>
        <taxon>Lemnoideae</taxon>
        <taxon>Spirodela</taxon>
    </lineage>
</organism>
<dbReference type="FunFam" id="1.10.10.60:FF:000254">
    <property type="entry name" value="transcription repressor MYB5-like"/>
    <property type="match status" value="1"/>
</dbReference>
<keyword evidence="3" id="KW-0805">Transcription regulation</keyword>
<dbReference type="GO" id="GO:0003677">
    <property type="term" value="F:DNA binding"/>
    <property type="evidence" value="ECO:0007669"/>
    <property type="project" value="UniProtKB-KW"/>
</dbReference>
<dbReference type="Proteomes" id="UP001189122">
    <property type="component" value="Unassembled WGS sequence"/>
</dbReference>
<dbReference type="Pfam" id="PF00249">
    <property type="entry name" value="Myb_DNA-binding"/>
    <property type="match status" value="2"/>
</dbReference>
<evidence type="ECO:0000256" key="4">
    <source>
        <dbReference type="ARBA" id="ARBA00023125"/>
    </source>
</evidence>
<evidence type="ECO:0000256" key="2">
    <source>
        <dbReference type="ARBA" id="ARBA00022737"/>
    </source>
</evidence>
<evidence type="ECO:0000256" key="1">
    <source>
        <dbReference type="ARBA" id="ARBA00004123"/>
    </source>
</evidence>
<dbReference type="AlphaFoldDB" id="A0A7I8IPL2"/>
<sequence length="325" mass="36409">MRNPSPAAASGSWSEAPASGKPKVLAGRAQVGLKRGPWTPEEDALLSSFVRREGEGKWRTLPRRAGLLRCGKSCRLRWMNYLRPSVKRGQIAPDEEDLILRLHRLLGNRWSLIAGRLPGRTDNEIKNYWNTHLSKKLISQGIDPRTHKPLNTDNPSTSFQKDHAPAPPAPSVYPNPNPNPKPLTRFQNGGGLNSTLHIREDACEFFDGADLNQRSAWKNFDDSSSGRALTNQYVENDIEYCSDDLFASFFNSLISDDVFQQDPQNDLVSPPDPLASGVMASEIKPSGSLHQLHIRLLSLTRTTMLNQQMTIWASNFSLVYEQSHR</sequence>
<dbReference type="GO" id="GO:0005634">
    <property type="term" value="C:nucleus"/>
    <property type="evidence" value="ECO:0007669"/>
    <property type="project" value="UniProtKB-SubCell"/>
</dbReference>
<dbReference type="SUPFAM" id="SSF46689">
    <property type="entry name" value="Homeodomain-like"/>
    <property type="match status" value="1"/>
</dbReference>
<evidence type="ECO:0000313" key="11">
    <source>
        <dbReference type="Proteomes" id="UP001189122"/>
    </source>
</evidence>
<feature type="region of interest" description="Disordered" evidence="7">
    <location>
        <begin position="1"/>
        <end position="27"/>
    </location>
</feature>
<keyword evidence="6" id="KW-0539">Nucleus</keyword>
<feature type="domain" description="HTH myb-type" evidence="9">
    <location>
        <begin position="83"/>
        <end position="137"/>
    </location>
</feature>
<reference evidence="10 11" key="1">
    <citation type="submission" date="2019-12" db="EMBL/GenBank/DDBJ databases">
        <authorList>
            <person name="Scholz U."/>
            <person name="Mascher M."/>
            <person name="Fiebig A."/>
        </authorList>
    </citation>
    <scope>NUCLEOTIDE SEQUENCE</scope>
</reference>
<evidence type="ECO:0000256" key="3">
    <source>
        <dbReference type="ARBA" id="ARBA00023015"/>
    </source>
</evidence>
<dbReference type="PANTHER" id="PTHR47994">
    <property type="entry name" value="F14D16.11-RELATED"/>
    <property type="match status" value="1"/>
</dbReference>
<keyword evidence="2" id="KW-0677">Repeat</keyword>
<evidence type="ECO:0000256" key="7">
    <source>
        <dbReference type="SAM" id="MobiDB-lite"/>
    </source>
</evidence>
<evidence type="ECO:0000256" key="5">
    <source>
        <dbReference type="ARBA" id="ARBA00023163"/>
    </source>
</evidence>
<feature type="compositionally biased region" description="Pro residues" evidence="7">
    <location>
        <begin position="165"/>
        <end position="181"/>
    </location>
</feature>
<keyword evidence="5" id="KW-0804">Transcription</keyword>
<proteinExistence type="predicted"/>
<keyword evidence="4" id="KW-0238">DNA-binding</keyword>
<dbReference type="CDD" id="cd00167">
    <property type="entry name" value="SANT"/>
    <property type="match status" value="2"/>
</dbReference>
<evidence type="ECO:0000259" key="8">
    <source>
        <dbReference type="PROSITE" id="PS50090"/>
    </source>
</evidence>
<evidence type="ECO:0000256" key="6">
    <source>
        <dbReference type="ARBA" id="ARBA00023242"/>
    </source>
</evidence>
<name>A0A7I8IPL2_SPIIN</name>
<dbReference type="PROSITE" id="PS50090">
    <property type="entry name" value="MYB_LIKE"/>
    <property type="match status" value="2"/>
</dbReference>
<dbReference type="EMBL" id="LR743591">
    <property type="protein sequence ID" value="CAA2619355.1"/>
    <property type="molecule type" value="Genomic_DNA"/>
</dbReference>
<feature type="domain" description="Myb-like" evidence="8">
    <location>
        <begin position="30"/>
        <end position="82"/>
    </location>
</feature>
<feature type="region of interest" description="Disordered" evidence="7">
    <location>
        <begin position="142"/>
        <end position="191"/>
    </location>
</feature>
<dbReference type="EMBL" id="CACRZD030000004">
    <property type="protein sequence ID" value="CAA6659082.1"/>
    <property type="molecule type" value="Genomic_DNA"/>
</dbReference>
<gene>
    <name evidence="10" type="ORF">SI7747_04005522</name>
</gene>
<feature type="domain" description="Myb-like" evidence="8">
    <location>
        <begin position="83"/>
        <end position="133"/>
    </location>
</feature>
<dbReference type="InterPro" id="IPR009057">
    <property type="entry name" value="Homeodomain-like_sf"/>
</dbReference>
<feature type="domain" description="HTH myb-type" evidence="9">
    <location>
        <begin position="33"/>
        <end position="82"/>
    </location>
</feature>
<accession>A0A7I8IPL2</accession>
<keyword evidence="11" id="KW-1185">Reference proteome</keyword>
<protein>
    <submittedName>
        <fullName evidence="10">Uncharacterized protein</fullName>
    </submittedName>
</protein>
<feature type="compositionally biased region" description="Polar residues" evidence="7">
    <location>
        <begin position="149"/>
        <end position="159"/>
    </location>
</feature>
<evidence type="ECO:0000313" key="10">
    <source>
        <dbReference type="EMBL" id="CAA2619355.1"/>
    </source>
</evidence>